<feature type="compositionally biased region" description="Basic and acidic residues" evidence="7">
    <location>
        <begin position="768"/>
        <end position="778"/>
    </location>
</feature>
<evidence type="ECO:0000259" key="9">
    <source>
        <dbReference type="PROSITE" id="PS50053"/>
    </source>
</evidence>
<dbReference type="PROSITE" id="PS50053">
    <property type="entry name" value="UBIQUITIN_2"/>
    <property type="match status" value="1"/>
</dbReference>
<name>A0A9P5B1D9_9HYPO</name>
<evidence type="ECO:0000256" key="5">
    <source>
        <dbReference type="ARBA" id="ARBA00022989"/>
    </source>
</evidence>
<feature type="transmembrane region" description="Helical" evidence="8">
    <location>
        <begin position="181"/>
        <end position="200"/>
    </location>
</feature>
<evidence type="ECO:0000256" key="4">
    <source>
        <dbReference type="ARBA" id="ARBA00022692"/>
    </source>
</evidence>
<keyword evidence="3" id="KW-0408">Iron</keyword>
<dbReference type="AlphaFoldDB" id="A0A9P5B1D9"/>
<dbReference type="OrthoDB" id="4364at2759"/>
<sequence>MTVNVFAVPIFFICFRECLETSIIVSVLLAFLKQSVGGEGDKETYKRLLKQVWIGVGLGLAICLCIGAGMIGAFYSLGKDVFSKTEDIWEGSFSLVAAIIISVMGAALLRVNKLQEKWRVKLMQALDKKDAIATSGLMSRFKLWSEKHVMFILPFITVLREGLEAVVYIGGVSLGLPASSFPLAVISGLAAGCVVGYIIYRGGNSTSLQIFLIISTGFLYLVAAGLFSKAVWAFEIHAWNNIIGGDAAEVGSGPGSYDIHKSVWHVNCCNAELNGGGGWGIFNAILGWQNSATIGSVVSYNVYWLVVIICFCSMTYMERYGNLGVFTPLTTCFGLRKKTVHEKPSSIDNELMPSCGDDKTATPVINMGGWLSLFSNDPTVRLAGNQSNCFTTPVVIAKICINPTETECLNSAACVTAPMLEKLTPWEPRTRVSTCIKIEDLSISFERTIRVPDNESVNALPPSLGKFPLFKTDDFGDKLPASMAEKGGLFIPMYRYAKPMCITFESKKRYAIKIFAGNVNVISGEPRIPDAALAHRRPGLPSQKKFIQDYVVTPPQPRVYGVATESREVRQFVAMPVGSGHSVEAQMTGGRRTACPQFEVTRLESKLIEMNISNHAFIKDIQQKIHDIEGYPADKQRLIYLGIGLEGKYRFESSQYVLSAKTLDVWSPPYRLWYPRGLLPCMSRLHNLPPTPVSAAVYEELRLPFHQLYQEPSRVSGGLSDLQSIAQIDGTPEKALENLSLIDVETGEPVNGYENGKGETGNNPSRAPAEKTHGDTADPKVGSIGLLGPRAPHSEFRFAWDVKGGD</sequence>
<evidence type="ECO:0000256" key="1">
    <source>
        <dbReference type="ARBA" id="ARBA00004141"/>
    </source>
</evidence>
<dbReference type="InterPro" id="IPR029071">
    <property type="entry name" value="Ubiquitin-like_domsf"/>
</dbReference>
<evidence type="ECO:0000256" key="8">
    <source>
        <dbReference type="SAM" id="Phobius"/>
    </source>
</evidence>
<dbReference type="InterPro" id="IPR004923">
    <property type="entry name" value="FTR1/Fip1/EfeU"/>
</dbReference>
<evidence type="ECO:0000256" key="7">
    <source>
        <dbReference type="SAM" id="MobiDB-lite"/>
    </source>
</evidence>
<keyword evidence="6 8" id="KW-0472">Membrane</keyword>
<evidence type="ECO:0000256" key="6">
    <source>
        <dbReference type="ARBA" id="ARBA00023136"/>
    </source>
</evidence>
<protein>
    <submittedName>
        <fullName evidence="10">High-affinity iron transporter</fullName>
    </submittedName>
</protein>
<feature type="region of interest" description="Disordered" evidence="7">
    <location>
        <begin position="747"/>
        <end position="788"/>
    </location>
</feature>
<gene>
    <name evidence="10" type="ORF">FAGAP_11336</name>
</gene>
<dbReference type="GO" id="GO:0015093">
    <property type="term" value="F:ferrous iron transmembrane transporter activity"/>
    <property type="evidence" value="ECO:0007669"/>
    <property type="project" value="TreeGrafter"/>
</dbReference>
<dbReference type="Pfam" id="PF03239">
    <property type="entry name" value="FTR1"/>
    <property type="match status" value="1"/>
</dbReference>
<reference evidence="10" key="1">
    <citation type="submission" date="2020-01" db="EMBL/GenBank/DDBJ databases">
        <title>Identification and distribution of gene clusters putatively required for synthesis of sphingolipid metabolism inhibitors in phylogenetically diverse species of the filamentous fungus Fusarium.</title>
        <authorList>
            <person name="Kim H.-S."/>
            <person name="Busman M."/>
            <person name="Brown D.W."/>
            <person name="Divon H."/>
            <person name="Uhlig S."/>
            <person name="Proctor R.H."/>
        </authorList>
    </citation>
    <scope>NUCLEOTIDE SEQUENCE</scope>
    <source>
        <strain evidence="10">NRRL 31653</strain>
    </source>
</reference>
<dbReference type="Gene3D" id="3.10.20.90">
    <property type="entry name" value="Phosphatidylinositol 3-kinase Catalytic Subunit, Chain A, domain 1"/>
    <property type="match status" value="1"/>
</dbReference>
<dbReference type="InterPro" id="IPR000626">
    <property type="entry name" value="Ubiquitin-like_dom"/>
</dbReference>
<feature type="domain" description="Ubiquitin-like" evidence="9">
    <location>
        <begin position="596"/>
        <end position="646"/>
    </location>
</feature>
<feature type="transmembrane region" description="Helical" evidence="8">
    <location>
        <begin position="88"/>
        <end position="109"/>
    </location>
</feature>
<comment type="similarity">
    <text evidence="2">Belongs to the oxidase-dependent Fe transporter (OFeT) (TC 9.A.10.1) family.</text>
</comment>
<proteinExistence type="inferred from homology"/>
<dbReference type="PANTHER" id="PTHR31632">
    <property type="entry name" value="IRON TRANSPORTER FTH1"/>
    <property type="match status" value="1"/>
</dbReference>
<dbReference type="GO" id="GO:0033573">
    <property type="term" value="C:high-affinity iron permease complex"/>
    <property type="evidence" value="ECO:0007669"/>
    <property type="project" value="InterPro"/>
</dbReference>
<accession>A0A9P5B1D9</accession>
<comment type="subcellular location">
    <subcellularLocation>
        <location evidence="1">Membrane</location>
        <topology evidence="1">Multi-pass membrane protein</topology>
    </subcellularLocation>
</comment>
<feature type="transmembrane region" description="Helical" evidence="8">
    <location>
        <begin position="297"/>
        <end position="317"/>
    </location>
</feature>
<dbReference type="Proteomes" id="UP000737391">
    <property type="component" value="Unassembled WGS sequence"/>
</dbReference>
<keyword evidence="3" id="KW-0410">Iron transport</keyword>
<organism evidence="10 11">
    <name type="scientific">Fusarium agapanthi</name>
    <dbReference type="NCBI Taxonomy" id="1803897"/>
    <lineage>
        <taxon>Eukaryota</taxon>
        <taxon>Fungi</taxon>
        <taxon>Dikarya</taxon>
        <taxon>Ascomycota</taxon>
        <taxon>Pezizomycotina</taxon>
        <taxon>Sordariomycetes</taxon>
        <taxon>Hypocreomycetidae</taxon>
        <taxon>Hypocreales</taxon>
        <taxon>Nectriaceae</taxon>
        <taxon>Fusarium</taxon>
        <taxon>Fusarium fujikuroi species complex</taxon>
    </lineage>
</organism>
<dbReference type="EMBL" id="LUFC02001048">
    <property type="protein sequence ID" value="KAF4487800.1"/>
    <property type="molecule type" value="Genomic_DNA"/>
</dbReference>
<feature type="transmembrane region" description="Helical" evidence="8">
    <location>
        <begin position="207"/>
        <end position="227"/>
    </location>
</feature>
<keyword evidence="5 8" id="KW-1133">Transmembrane helix</keyword>
<feature type="transmembrane region" description="Helical" evidence="8">
    <location>
        <begin position="52"/>
        <end position="76"/>
    </location>
</feature>
<feature type="transmembrane region" description="Helical" evidence="8">
    <location>
        <begin position="6"/>
        <end position="32"/>
    </location>
</feature>
<keyword evidence="4 8" id="KW-0812">Transmembrane</keyword>
<dbReference type="CDD" id="cd17039">
    <property type="entry name" value="Ubl_ubiquitin_like"/>
    <property type="match status" value="1"/>
</dbReference>
<evidence type="ECO:0000256" key="3">
    <source>
        <dbReference type="ARBA" id="ARBA00022496"/>
    </source>
</evidence>
<evidence type="ECO:0000313" key="10">
    <source>
        <dbReference type="EMBL" id="KAF4487800.1"/>
    </source>
</evidence>
<keyword evidence="3" id="KW-0813">Transport</keyword>
<evidence type="ECO:0000256" key="2">
    <source>
        <dbReference type="ARBA" id="ARBA00008333"/>
    </source>
</evidence>
<keyword evidence="3" id="KW-0406">Ion transport</keyword>
<dbReference type="SUPFAM" id="SSF54236">
    <property type="entry name" value="Ubiquitin-like"/>
    <property type="match status" value="1"/>
</dbReference>
<dbReference type="PANTHER" id="PTHR31632:SF2">
    <property type="entry name" value="PLASMA MEMBRANE IRON PERMEASE"/>
    <property type="match status" value="1"/>
</dbReference>
<keyword evidence="11" id="KW-1185">Reference proteome</keyword>
<comment type="caution">
    <text evidence="10">The sequence shown here is derived from an EMBL/GenBank/DDBJ whole genome shotgun (WGS) entry which is preliminary data.</text>
</comment>
<evidence type="ECO:0000313" key="11">
    <source>
        <dbReference type="Proteomes" id="UP000737391"/>
    </source>
</evidence>